<dbReference type="RefSeq" id="WP_338023062.1">
    <property type="nucleotide sequence ID" value="NZ_CP083444.1"/>
</dbReference>
<dbReference type="KEGG" id="btay:LAJ60_01180"/>
<sequence>MLDYVNKLSISAIFITGSKIFPLIKIKYFLNDMARFKAFKRSMIDVFIETNLNRLQHSYNFPAVPDRYIIKKVFQRKPSPDLNSWGLFFNMRRVVFKDKRVRQVLSILFDFEWIKHHLFNNIYTRTESYWNSSITPSKA</sequence>
<dbReference type="Gene3D" id="3.40.190.10">
    <property type="entry name" value="Periplasmic binding protein-like II"/>
    <property type="match status" value="1"/>
</dbReference>
<dbReference type="Gene3D" id="3.10.105.10">
    <property type="entry name" value="Dipeptide-binding Protein, Domain 3"/>
    <property type="match status" value="1"/>
</dbReference>
<dbReference type="AlphaFoldDB" id="A0A9Q8YY47"/>
<dbReference type="Proteomes" id="UP001056980">
    <property type="component" value="Chromosome"/>
</dbReference>
<proteinExistence type="predicted"/>
<dbReference type="EMBL" id="CP083444">
    <property type="protein sequence ID" value="USP03094.1"/>
    <property type="molecule type" value="Genomic_DNA"/>
</dbReference>
<dbReference type="SUPFAM" id="SSF53850">
    <property type="entry name" value="Periplasmic binding protein-like II"/>
    <property type="match status" value="1"/>
</dbReference>
<dbReference type="Pfam" id="PF00496">
    <property type="entry name" value="SBP_bac_5"/>
    <property type="match status" value="1"/>
</dbReference>
<reference evidence="2" key="1">
    <citation type="journal article" date="2022" name="Proc. Natl. Acad. Sci. U.S.A.">
        <title>Identification of the Bartonella autotransporter CFA as a protective antigen and hypervariable target of neutralizing antibodies in mice.</title>
        <authorList>
            <person name="Siewert L.K."/>
            <person name="Korotaev A."/>
            <person name="Sedzicki J."/>
            <person name="Fromm K."/>
            <person name="Pinschewer D.D."/>
            <person name="Dehio C."/>
        </authorList>
    </citation>
    <scope>NUCLEOTIDE SEQUENCE</scope>
    <source>
        <strain evidence="2">IBS296</strain>
    </source>
</reference>
<accession>A0A9Q8YY47</accession>
<organism evidence="2 3">
    <name type="scientific">Bartonella taylorii</name>
    <dbReference type="NCBI Taxonomy" id="33046"/>
    <lineage>
        <taxon>Bacteria</taxon>
        <taxon>Pseudomonadati</taxon>
        <taxon>Pseudomonadota</taxon>
        <taxon>Alphaproteobacteria</taxon>
        <taxon>Hyphomicrobiales</taxon>
        <taxon>Bartonellaceae</taxon>
        <taxon>Bartonella</taxon>
    </lineage>
</organism>
<feature type="domain" description="Solute-binding protein family 5" evidence="1">
    <location>
        <begin position="24"/>
        <end position="134"/>
    </location>
</feature>
<name>A0A9Q8YY47_BARTA</name>
<dbReference type="InterPro" id="IPR000914">
    <property type="entry name" value="SBP_5_dom"/>
</dbReference>
<evidence type="ECO:0000259" key="1">
    <source>
        <dbReference type="Pfam" id="PF00496"/>
    </source>
</evidence>
<gene>
    <name evidence="2" type="ORF">LAJ60_01180</name>
</gene>
<protein>
    <submittedName>
        <fullName evidence="2">ABC transporter substrate-binding protein</fullName>
    </submittedName>
</protein>
<evidence type="ECO:0000313" key="3">
    <source>
        <dbReference type="Proteomes" id="UP001056980"/>
    </source>
</evidence>
<evidence type="ECO:0000313" key="2">
    <source>
        <dbReference type="EMBL" id="USP03094.1"/>
    </source>
</evidence>